<dbReference type="EMBL" id="JAUSRA010000001">
    <property type="protein sequence ID" value="MDP9793926.1"/>
    <property type="molecule type" value="Genomic_DNA"/>
</dbReference>
<name>A0ABT9MSB9_9ACTN</name>
<dbReference type="Gene3D" id="3.40.630.10">
    <property type="entry name" value="Zn peptidases"/>
    <property type="match status" value="1"/>
</dbReference>
<evidence type="ECO:0000259" key="1">
    <source>
        <dbReference type="Pfam" id="PF04389"/>
    </source>
</evidence>
<feature type="domain" description="Peptidase M28" evidence="1">
    <location>
        <begin position="254"/>
        <end position="453"/>
    </location>
</feature>
<dbReference type="RefSeq" id="WP_306829021.1">
    <property type="nucleotide sequence ID" value="NZ_JAUSRA010000001.1"/>
</dbReference>
<dbReference type="SUPFAM" id="SSF52025">
    <property type="entry name" value="PA domain"/>
    <property type="match status" value="1"/>
</dbReference>
<dbReference type="InterPro" id="IPR045175">
    <property type="entry name" value="M28_fam"/>
</dbReference>
<accession>A0ABT9MSB9</accession>
<dbReference type="Proteomes" id="UP001240984">
    <property type="component" value="Unassembled WGS sequence"/>
</dbReference>
<reference evidence="2 3" key="1">
    <citation type="submission" date="2023-07" db="EMBL/GenBank/DDBJ databases">
        <title>Sequencing the genomes of 1000 actinobacteria strains.</title>
        <authorList>
            <person name="Klenk H.-P."/>
        </authorList>
    </citation>
    <scope>NUCLEOTIDE SEQUENCE [LARGE SCALE GENOMIC DNA]</scope>
    <source>
        <strain evidence="2 3">DSM 44710</strain>
    </source>
</reference>
<sequence length="462" mass="48576">MDKSSFSRRALLGIAAGGAAGAALPAPAWAIGDHRPGAVRPPVLTADDQRVAGQVSARRALEHLRVLSERIGPRVAGTPSETRAAGYVAGVLDSLGYDTTLQPFPAEDTALGTLDAPGGLPRDLGWQVGASLSGVLGTTVRGAVVDAGAGGTADYPDDVTGAIVMIDYPWLDDPDVLAGTAVARGAAAILFVAHDHLDHSQAPAFPPWLANPVPIPIVGAGQPQKDRLRALLAAGTLPELTVSARMYRDLTSHNVLAERRHGDGTGPVVMVGAHYDSVIGSPGANDDASGTALTLEVARVLRHLPVNATLRFALWGSEEQGLVGSRHYVAGLPRPERDRITAVFQNDMVATSWDPAIRYWLLSLTGEPNRSTDEVIAAAGRLGYTPHLTPVTERGASDHASFQEVGIAAANFSWRGEEDGWILLEPPYHSPSDTITHNISLERLQVSLELIASAAYATARNP</sequence>
<evidence type="ECO:0000313" key="2">
    <source>
        <dbReference type="EMBL" id="MDP9793926.1"/>
    </source>
</evidence>
<dbReference type="InterPro" id="IPR046450">
    <property type="entry name" value="PA_dom_sf"/>
</dbReference>
<dbReference type="PANTHER" id="PTHR12147:SF26">
    <property type="entry name" value="PEPTIDASE M28 DOMAIN-CONTAINING PROTEIN"/>
    <property type="match status" value="1"/>
</dbReference>
<gene>
    <name evidence="2" type="ORF">J2S43_002438</name>
</gene>
<evidence type="ECO:0000313" key="3">
    <source>
        <dbReference type="Proteomes" id="UP001240984"/>
    </source>
</evidence>
<dbReference type="InterPro" id="IPR006311">
    <property type="entry name" value="TAT_signal"/>
</dbReference>
<dbReference type="InterPro" id="IPR007484">
    <property type="entry name" value="Peptidase_M28"/>
</dbReference>
<keyword evidence="3" id="KW-1185">Reference proteome</keyword>
<dbReference type="PANTHER" id="PTHR12147">
    <property type="entry name" value="METALLOPEPTIDASE M28 FAMILY MEMBER"/>
    <property type="match status" value="1"/>
</dbReference>
<proteinExistence type="predicted"/>
<dbReference type="Gene3D" id="3.50.30.30">
    <property type="match status" value="1"/>
</dbReference>
<dbReference type="Pfam" id="PF04389">
    <property type="entry name" value="Peptidase_M28"/>
    <property type="match status" value="1"/>
</dbReference>
<dbReference type="PROSITE" id="PS51318">
    <property type="entry name" value="TAT"/>
    <property type="match status" value="1"/>
</dbReference>
<dbReference type="SUPFAM" id="SSF53187">
    <property type="entry name" value="Zn-dependent exopeptidases"/>
    <property type="match status" value="1"/>
</dbReference>
<organism evidence="2 3">
    <name type="scientific">Catenuloplanes nepalensis</name>
    <dbReference type="NCBI Taxonomy" id="587533"/>
    <lineage>
        <taxon>Bacteria</taxon>
        <taxon>Bacillati</taxon>
        <taxon>Actinomycetota</taxon>
        <taxon>Actinomycetes</taxon>
        <taxon>Micromonosporales</taxon>
        <taxon>Micromonosporaceae</taxon>
        <taxon>Catenuloplanes</taxon>
    </lineage>
</organism>
<comment type="caution">
    <text evidence="2">The sequence shown here is derived from an EMBL/GenBank/DDBJ whole genome shotgun (WGS) entry which is preliminary data.</text>
</comment>
<protein>
    <recommendedName>
        <fullName evidence="1">Peptidase M28 domain-containing protein</fullName>
    </recommendedName>
</protein>